<reference evidence="1" key="8">
    <citation type="journal article" date="2005" name="Science">
        <title>Antisense Transcription in the Mammalian Transcriptome.</title>
        <authorList>
            <consortium name="RIKEN Genome Exploration Research Group and Genome Science Group (Genome Network Project Core Group) and the FANTOM Consortium"/>
        </authorList>
    </citation>
    <scope>NUCLEOTIDE SEQUENCE</scope>
    <source>
        <strain evidence="1">C57BL/6J</strain>
        <tissue evidence="1">Testis</tissue>
    </source>
</reference>
<reference evidence="1" key="3">
    <citation type="journal article" date="2000" name="Genome Res.">
        <title>RIKEN integrated sequence analysis (RISA) system--384-format sequencing pipeline with 384 multicapillary sequencer.</title>
        <authorList>
            <person name="Shibata K."/>
            <person name="Itoh M."/>
            <person name="Aizawa K."/>
            <person name="Nagaoka S."/>
            <person name="Sasaki N."/>
            <person name="Carninci P."/>
            <person name="Konno H."/>
            <person name="Akiyama J."/>
            <person name="Nishi K."/>
            <person name="Kitsunai T."/>
            <person name="Tashiro H."/>
            <person name="Itoh M."/>
            <person name="Sumi N."/>
            <person name="Ishii Y."/>
            <person name="Nakamura S."/>
            <person name="Hazama M."/>
            <person name="Nishine T."/>
            <person name="Harada A."/>
            <person name="Yamamoto R."/>
            <person name="Matsumoto H."/>
            <person name="Sakaguchi S."/>
            <person name="Ikegami T."/>
            <person name="Kashiwagi K."/>
            <person name="Fujiwake S."/>
            <person name="Inoue K."/>
            <person name="Togawa Y."/>
            <person name="Izawa M."/>
            <person name="Ohara E."/>
            <person name="Watahiki M."/>
            <person name="Yoneda Y."/>
            <person name="Ishikawa T."/>
            <person name="Ozawa K."/>
            <person name="Tanaka T."/>
            <person name="Matsuura S."/>
            <person name="Kawai J."/>
            <person name="Okazaki Y."/>
            <person name="Muramatsu M."/>
            <person name="Inoue Y."/>
            <person name="Kira A."/>
            <person name="Hayashizaki Y."/>
        </authorList>
    </citation>
    <scope>NUCLEOTIDE SEQUENCE</scope>
    <source>
        <strain evidence="1">C57BL/6J</strain>
        <tissue evidence="1">Testis</tissue>
    </source>
</reference>
<reference evidence="1" key="4">
    <citation type="submission" date="2000-07" db="EMBL/GenBank/DDBJ databases">
        <authorList>
            <person name="Adachi J."/>
            <person name="Aizawa K."/>
            <person name="Akahira S."/>
            <person name="Akimura T."/>
            <person name="Arai A."/>
            <person name="Aono H."/>
            <person name="Arakawa T."/>
            <person name="Bono H."/>
            <person name="Carninci P."/>
            <person name="Fukuda S."/>
            <person name="Fukunishi Y."/>
            <person name="Furuno M."/>
            <person name="Hanagaki T."/>
            <person name="Hara A."/>
            <person name="Hayatsu N."/>
            <person name="Hiramoto K."/>
            <person name="Hiraoka T."/>
            <person name="Hori F."/>
            <person name="Imotani K."/>
            <person name="Ishii Y."/>
            <person name="Itoh M."/>
            <person name="Izawa M."/>
            <person name="Kasukawa T."/>
            <person name="Kato H."/>
            <person name="Kawai J."/>
            <person name="Kojima Y."/>
            <person name="Konno H."/>
            <person name="Kouda M."/>
            <person name="Koya S."/>
            <person name="Kurihara C."/>
            <person name="Matsuyama T."/>
            <person name="Miyazaki A."/>
            <person name="Nishi K."/>
            <person name="Nomura K."/>
            <person name="Numazaki R."/>
            <person name="Ohno M."/>
            <person name="Okazaki Y."/>
            <person name="Okido T."/>
            <person name="Owa C."/>
            <person name="Saito H."/>
            <person name="Saito R."/>
            <person name="Sakai C."/>
            <person name="Sakai K."/>
            <person name="Sano H."/>
            <person name="Sasaki D."/>
            <person name="Shibata K."/>
            <person name="Shibata Y."/>
            <person name="Shinagawa A."/>
            <person name="Shiraki T."/>
            <person name="Sogabe Y."/>
            <person name="Suzuki H."/>
            <person name="Tagami M."/>
            <person name="Tagawa A."/>
            <person name="Takahashi F."/>
            <person name="Tanaka T."/>
            <person name="Tejima Y."/>
            <person name="Toya T."/>
            <person name="Yamamura T."/>
            <person name="Yasunishi A."/>
            <person name="Yoshida K."/>
            <person name="Yoshino M."/>
            <person name="Muramatsu M."/>
            <person name="Hayashizaki Y."/>
        </authorList>
    </citation>
    <scope>NUCLEOTIDE SEQUENCE</scope>
    <source>
        <strain evidence="1">C57BL/6J</strain>
        <tissue evidence="1">Testis</tissue>
    </source>
</reference>
<reference evidence="1" key="1">
    <citation type="journal article" date="1999" name="Methods Enzymol.">
        <title>High-efficiency full-length cDNA cloning.</title>
        <authorList>
            <person name="Carninci P."/>
            <person name="Hayashizaki Y."/>
        </authorList>
    </citation>
    <scope>NUCLEOTIDE SEQUENCE</scope>
    <source>
        <strain evidence="1">C57BL/6J</strain>
        <tissue evidence="1">Testis</tissue>
    </source>
</reference>
<reference evidence="1" key="7">
    <citation type="journal article" date="2005" name="Science">
        <title>The Transcriptional Landscape of the Mammalian Genome.</title>
        <authorList>
            <consortium name="The FANTOM Consortium"/>
            <consortium name="Riken Genome Exploration Research Group and Genome Science Group (Genome Network Project Core Group)"/>
        </authorList>
    </citation>
    <scope>NUCLEOTIDE SEQUENCE</scope>
    <source>
        <strain evidence="1">C57BL/6J</strain>
        <tissue evidence="1">Testis</tissue>
    </source>
</reference>
<reference evidence="1" key="6">
    <citation type="journal article" date="2002" name="Nature">
        <title>Analysis of the mouse transcriptome based on functional annotation of 60,770 full-length cDNAs.</title>
        <authorList>
            <consortium name="The FANTOM Consortium and the RIKEN Genome Exploration Research Group Phase I and II Team"/>
        </authorList>
    </citation>
    <scope>NUCLEOTIDE SEQUENCE</scope>
    <source>
        <strain evidence="1">C57BL/6J</strain>
        <tissue evidence="1">Testis</tissue>
    </source>
</reference>
<reference evidence="1" key="5">
    <citation type="journal article" date="2001" name="Nature">
        <title>Functional annotation of a full-length mouse cDNA collection.</title>
        <authorList>
            <consortium name="The RIKEN Genome Exploration Research Group Phase II Team and the FANTOM Consortium"/>
        </authorList>
    </citation>
    <scope>NUCLEOTIDE SEQUENCE</scope>
    <source>
        <strain evidence="1">C57BL/6J</strain>
        <tissue evidence="1">Testis</tissue>
    </source>
</reference>
<name>Q9D4M2_MOUSE</name>
<dbReference type="AlphaFoldDB" id="Q9D4M2"/>
<protein>
    <submittedName>
        <fullName evidence="1">Uncharacterized protein</fullName>
    </submittedName>
</protein>
<organism evidence="1">
    <name type="scientific">Mus musculus</name>
    <name type="common">Mouse</name>
    <dbReference type="NCBI Taxonomy" id="10090"/>
    <lineage>
        <taxon>Eukaryota</taxon>
        <taxon>Metazoa</taxon>
        <taxon>Chordata</taxon>
        <taxon>Craniata</taxon>
        <taxon>Vertebrata</taxon>
        <taxon>Euteleostomi</taxon>
        <taxon>Mammalia</taxon>
        <taxon>Eutheria</taxon>
        <taxon>Euarchontoglires</taxon>
        <taxon>Glires</taxon>
        <taxon>Rodentia</taxon>
        <taxon>Myomorpha</taxon>
        <taxon>Muroidea</taxon>
        <taxon>Muridae</taxon>
        <taxon>Murinae</taxon>
        <taxon>Mus</taxon>
        <taxon>Mus</taxon>
    </lineage>
</organism>
<evidence type="ECO:0000313" key="2">
    <source>
        <dbReference type="MGI" id="MGI:1918205"/>
    </source>
</evidence>
<reference evidence="1" key="2">
    <citation type="journal article" date="2000" name="Genome Res.">
        <title>Normalization and subtraction of cap-trapper-selected cDNAs to prepare full-length cDNA libraries for rapid discovery of new genes.</title>
        <authorList>
            <person name="Carninci P."/>
            <person name="Shibata Y."/>
            <person name="Hayatsu N."/>
            <person name="Sugahara Y."/>
            <person name="Shibata K."/>
            <person name="Itoh M."/>
            <person name="Konno H."/>
            <person name="Okazaki Y."/>
            <person name="Muramatsu M."/>
            <person name="Hayashizaki Y."/>
        </authorList>
    </citation>
    <scope>NUCLEOTIDE SEQUENCE</scope>
    <source>
        <strain evidence="1">C57BL/6J</strain>
        <tissue evidence="1">Testis</tissue>
    </source>
</reference>
<dbReference type="EMBL" id="AK016429">
    <property type="protein sequence ID" value="BAB30229.1"/>
    <property type="molecule type" value="mRNA"/>
</dbReference>
<accession>Q9D4M2</accession>
<sequence length="100" mass="10780">MAGLQASHLLVRETAQNAGGPALFHLTQAINRYFTRSLCEWFLNLESKPPSHVPVLLLGGPSLLMVSSLRRPETLLEKSESVAGPSAGILDTSPQFILLA</sequence>
<proteinExistence type="evidence at transcript level"/>
<dbReference type="AGR" id="MGI:1918205"/>
<evidence type="ECO:0000313" key="1">
    <source>
        <dbReference type="EMBL" id="BAB30229.1"/>
    </source>
</evidence>
<dbReference type="MGI" id="MGI:1918205">
    <property type="gene designation" value="4931403M11Rik"/>
</dbReference>
<gene>
    <name evidence="2" type="primary">4931403M11Rik</name>
</gene>